<dbReference type="PANTHER" id="PTHR15067">
    <property type="entry name" value="E3 UBIQUITIN-PROTEIN LIGASE RNF8"/>
    <property type="match status" value="1"/>
</dbReference>
<dbReference type="PROSITE" id="PS00518">
    <property type="entry name" value="ZF_RING_1"/>
    <property type="match status" value="1"/>
</dbReference>
<keyword evidence="3 6" id="KW-0863">Zinc-finger</keyword>
<dbReference type="GO" id="GO:0035861">
    <property type="term" value="C:site of double-strand break"/>
    <property type="evidence" value="ECO:0007669"/>
    <property type="project" value="TreeGrafter"/>
</dbReference>
<dbReference type="GO" id="GO:0006302">
    <property type="term" value="P:double-strand break repair"/>
    <property type="evidence" value="ECO:0007669"/>
    <property type="project" value="TreeGrafter"/>
</dbReference>
<dbReference type="PANTHER" id="PTHR15067:SF4">
    <property type="entry name" value="E3 UBIQUITIN-PROTEIN LIGASE RNF8"/>
    <property type="match status" value="1"/>
</dbReference>
<sequence length="157" mass="17758">MLKEKEESLRTELLSGLQNELQTLEAQNMSLEQELESTAVATKYAREEVVESVSGVLENELQCSICNELLITAITLNCSHTFCKYCIDRWKKNKQECPNCRASITSETRSLVVDNFIEKIVPTLSEEMKKKRADIVAERKGGIGNHSLTPEVSMEIF</sequence>
<dbReference type="GO" id="GO:0061630">
    <property type="term" value="F:ubiquitin protein ligase activity"/>
    <property type="evidence" value="ECO:0007669"/>
    <property type="project" value="TreeGrafter"/>
</dbReference>
<dbReference type="GO" id="GO:0005829">
    <property type="term" value="C:cytosol"/>
    <property type="evidence" value="ECO:0007669"/>
    <property type="project" value="TreeGrafter"/>
</dbReference>
<dbReference type="InterPro" id="IPR001841">
    <property type="entry name" value="Znf_RING"/>
</dbReference>
<keyword evidence="2" id="KW-0479">Metal-binding</keyword>
<dbReference type="PROSITE" id="PS50089">
    <property type="entry name" value="ZF_RING_2"/>
    <property type="match status" value="1"/>
</dbReference>
<feature type="coiled-coil region" evidence="7">
    <location>
        <begin position="14"/>
        <end position="41"/>
    </location>
</feature>
<evidence type="ECO:0000256" key="4">
    <source>
        <dbReference type="ARBA" id="ARBA00022786"/>
    </source>
</evidence>
<evidence type="ECO:0000256" key="1">
    <source>
        <dbReference type="ARBA" id="ARBA00022679"/>
    </source>
</evidence>
<organism evidence="9 10">
    <name type="scientific">Homarus americanus</name>
    <name type="common">American lobster</name>
    <dbReference type="NCBI Taxonomy" id="6706"/>
    <lineage>
        <taxon>Eukaryota</taxon>
        <taxon>Metazoa</taxon>
        <taxon>Ecdysozoa</taxon>
        <taxon>Arthropoda</taxon>
        <taxon>Crustacea</taxon>
        <taxon>Multicrustacea</taxon>
        <taxon>Malacostraca</taxon>
        <taxon>Eumalacostraca</taxon>
        <taxon>Eucarida</taxon>
        <taxon>Decapoda</taxon>
        <taxon>Pleocyemata</taxon>
        <taxon>Astacidea</taxon>
        <taxon>Nephropoidea</taxon>
        <taxon>Nephropidae</taxon>
        <taxon>Homarus</taxon>
    </lineage>
</organism>
<dbReference type="GO" id="GO:0000151">
    <property type="term" value="C:ubiquitin ligase complex"/>
    <property type="evidence" value="ECO:0007669"/>
    <property type="project" value="TreeGrafter"/>
</dbReference>
<protein>
    <submittedName>
        <fullName evidence="9">E3 ubiquitin-protein ligase rnf8-A-like 2</fullName>
    </submittedName>
</protein>
<dbReference type="GO" id="GO:0042393">
    <property type="term" value="F:histone binding"/>
    <property type="evidence" value="ECO:0007669"/>
    <property type="project" value="TreeGrafter"/>
</dbReference>
<dbReference type="Proteomes" id="UP000747542">
    <property type="component" value="Unassembled WGS sequence"/>
</dbReference>
<evidence type="ECO:0000256" key="3">
    <source>
        <dbReference type="ARBA" id="ARBA00022771"/>
    </source>
</evidence>
<dbReference type="SMART" id="SM00184">
    <property type="entry name" value="RING"/>
    <property type="match status" value="1"/>
</dbReference>
<dbReference type="GO" id="GO:0005634">
    <property type="term" value="C:nucleus"/>
    <property type="evidence" value="ECO:0007669"/>
    <property type="project" value="TreeGrafter"/>
</dbReference>
<evidence type="ECO:0000313" key="9">
    <source>
        <dbReference type="EMBL" id="KAG7176800.1"/>
    </source>
</evidence>
<feature type="domain" description="RING-type" evidence="8">
    <location>
        <begin position="63"/>
        <end position="101"/>
    </location>
</feature>
<evidence type="ECO:0000256" key="2">
    <source>
        <dbReference type="ARBA" id="ARBA00022723"/>
    </source>
</evidence>
<evidence type="ECO:0000256" key="5">
    <source>
        <dbReference type="ARBA" id="ARBA00022833"/>
    </source>
</evidence>
<comment type="caution">
    <text evidence="9">The sequence shown here is derived from an EMBL/GenBank/DDBJ whole genome shotgun (WGS) entry which is preliminary data.</text>
</comment>
<evidence type="ECO:0000259" key="8">
    <source>
        <dbReference type="PROSITE" id="PS50089"/>
    </source>
</evidence>
<evidence type="ECO:0000313" key="10">
    <source>
        <dbReference type="Proteomes" id="UP000747542"/>
    </source>
</evidence>
<dbReference type="FunFam" id="3.30.40.10:FF:001015">
    <property type="entry name" value="FHA domaincontaining protein"/>
    <property type="match status" value="1"/>
</dbReference>
<dbReference type="GO" id="GO:0006511">
    <property type="term" value="P:ubiquitin-dependent protein catabolic process"/>
    <property type="evidence" value="ECO:0007669"/>
    <property type="project" value="TreeGrafter"/>
</dbReference>
<accession>A0A8J5NB48</accession>
<name>A0A8J5NB48_HOMAM</name>
<dbReference type="CDD" id="cd16535">
    <property type="entry name" value="RING-HC_RNF8"/>
    <property type="match status" value="1"/>
</dbReference>
<dbReference type="InterPro" id="IPR013083">
    <property type="entry name" value="Znf_RING/FYVE/PHD"/>
</dbReference>
<dbReference type="AlphaFoldDB" id="A0A8J5NB48"/>
<dbReference type="Gene3D" id="3.30.40.10">
    <property type="entry name" value="Zinc/RING finger domain, C3HC4 (zinc finger)"/>
    <property type="match status" value="1"/>
</dbReference>
<keyword evidence="5" id="KW-0862">Zinc</keyword>
<evidence type="ECO:0000256" key="7">
    <source>
        <dbReference type="SAM" id="Coils"/>
    </source>
</evidence>
<reference evidence="9" key="1">
    <citation type="journal article" date="2021" name="Sci. Adv.">
        <title>The American lobster genome reveals insights on longevity, neural, and immune adaptations.</title>
        <authorList>
            <person name="Polinski J.M."/>
            <person name="Zimin A.V."/>
            <person name="Clark K.F."/>
            <person name="Kohn A.B."/>
            <person name="Sadowski N."/>
            <person name="Timp W."/>
            <person name="Ptitsyn A."/>
            <person name="Khanna P."/>
            <person name="Romanova D.Y."/>
            <person name="Williams P."/>
            <person name="Greenwood S.J."/>
            <person name="Moroz L.L."/>
            <person name="Walt D.R."/>
            <person name="Bodnar A.G."/>
        </authorList>
    </citation>
    <scope>NUCLEOTIDE SEQUENCE</scope>
    <source>
        <strain evidence="9">GMGI-L3</strain>
    </source>
</reference>
<gene>
    <name evidence="9" type="primary">Rnf8A-L2</name>
    <name evidence="9" type="ORF">Hamer_G027279</name>
</gene>
<keyword evidence="10" id="KW-1185">Reference proteome</keyword>
<keyword evidence="7" id="KW-0175">Coiled coil</keyword>
<dbReference type="GO" id="GO:0008270">
    <property type="term" value="F:zinc ion binding"/>
    <property type="evidence" value="ECO:0007669"/>
    <property type="project" value="UniProtKB-KW"/>
</dbReference>
<proteinExistence type="predicted"/>
<evidence type="ECO:0000256" key="6">
    <source>
        <dbReference type="PROSITE-ProRule" id="PRU00175"/>
    </source>
</evidence>
<keyword evidence="1" id="KW-0808">Transferase</keyword>
<dbReference type="SUPFAM" id="SSF57850">
    <property type="entry name" value="RING/U-box"/>
    <property type="match status" value="1"/>
</dbReference>
<dbReference type="GO" id="GO:0070936">
    <property type="term" value="P:protein K48-linked ubiquitination"/>
    <property type="evidence" value="ECO:0007669"/>
    <property type="project" value="TreeGrafter"/>
</dbReference>
<dbReference type="InterPro" id="IPR017907">
    <property type="entry name" value="Znf_RING_CS"/>
</dbReference>
<dbReference type="Pfam" id="PF13920">
    <property type="entry name" value="zf-C3HC4_3"/>
    <property type="match status" value="1"/>
</dbReference>
<dbReference type="EMBL" id="JAHLQT010002649">
    <property type="protein sequence ID" value="KAG7176800.1"/>
    <property type="molecule type" value="Genomic_DNA"/>
</dbReference>
<keyword evidence="4" id="KW-0833">Ubl conjugation pathway</keyword>